<dbReference type="OrthoDB" id="5145154at2"/>
<dbReference type="RefSeq" id="WP_068707637.1">
    <property type="nucleotide sequence ID" value="NZ_LRIE01000059.1"/>
</dbReference>
<dbReference type="STRING" id="43678.OJAG_11820"/>
<organism evidence="1 2">
    <name type="scientific">Oerskovia enterophila</name>
    <dbReference type="NCBI Taxonomy" id="43678"/>
    <lineage>
        <taxon>Bacteria</taxon>
        <taxon>Bacillati</taxon>
        <taxon>Actinomycetota</taxon>
        <taxon>Actinomycetes</taxon>
        <taxon>Micrococcales</taxon>
        <taxon>Cellulomonadaceae</taxon>
        <taxon>Oerskovia</taxon>
    </lineage>
</organism>
<reference evidence="1 2" key="1">
    <citation type="submission" date="2016-01" db="EMBL/GenBank/DDBJ databases">
        <title>Genome sequence of Oerskovia enterophila VJag, an agar and cellulose degrading bacterium.</title>
        <authorList>
            <person name="Poehlein A."/>
            <person name="Jag V."/>
            <person name="Bengelsdorf F."/>
            <person name="Duerre P."/>
            <person name="Daniel R."/>
        </authorList>
    </citation>
    <scope>NUCLEOTIDE SEQUENCE [LARGE SCALE GENOMIC DNA]</scope>
    <source>
        <strain evidence="1 2">VJag</strain>
    </source>
</reference>
<sequence>MSVPVPTGGPAGVEDVVAALLSLNAEDVPYEVTAEPTDKGAVVTATWKGWDVRWQSFFGAGAVTKTFRLVVTLDGRRGTYAFTELHGSSRRSVGVSAGGVHAEARKDGFRGKTFGARSLKVVVAPRVTASGERGYEVSNVATLSFTPSTIKVPVFSTLRSLGWRPRFDNGFMRRFEG</sequence>
<name>A0A163SA12_9CELL</name>
<dbReference type="AlphaFoldDB" id="A0A163SA12"/>
<dbReference type="Proteomes" id="UP000076447">
    <property type="component" value="Unassembled WGS sequence"/>
</dbReference>
<accession>A0A163SA12</accession>
<evidence type="ECO:0000313" key="2">
    <source>
        <dbReference type="Proteomes" id="UP000076447"/>
    </source>
</evidence>
<dbReference type="EMBL" id="LRIE01000059">
    <property type="protein sequence ID" value="KZM36163.1"/>
    <property type="molecule type" value="Genomic_DNA"/>
</dbReference>
<proteinExistence type="predicted"/>
<dbReference type="PATRIC" id="fig|43678.3.peg.1234"/>
<protein>
    <submittedName>
        <fullName evidence="1">Uncharacterized protein</fullName>
    </submittedName>
</protein>
<comment type="caution">
    <text evidence="1">The sequence shown here is derived from an EMBL/GenBank/DDBJ whole genome shotgun (WGS) entry which is preliminary data.</text>
</comment>
<evidence type="ECO:0000313" key="1">
    <source>
        <dbReference type="EMBL" id="KZM36163.1"/>
    </source>
</evidence>
<gene>
    <name evidence="1" type="ORF">OJAG_11820</name>
</gene>